<sequence length="653" mass="69406">MLKLQHPVEKKVGDGERRVKRRSPTGSVVYSSSDIVIGIIDTGIWPESPSFGGDKAWRIPPPAGWNGTCETSKDFNKSACNGKIVGARSYVNGSARDIFGHGTQVASIAAGMKVKASYEGLAAGTARGGSERSRIAVYNVCDPDLGCGNAAILSAFDDAISDGVKVISVSVGEEDDDDEDKEGLHDFLVEDGVSIGAFHAVERGITVVCAGGNFGPHPGTIGNDAPWIVTVASSTTDREIQNHILLGEGTIIKGEALGIPKFFNRSAVYPLTSGEAAKERNVTSEAARNCRVGTLRASKIKGKIVFCENSVGGITHVTQQDAEVPDKGGVGLITVDDVRRRVTNFREHYPTTVISSQESFKMKAYLNSTRKPVATFLPSVTVFGYKPSPQPDIMAPGVDILAAWASNDYSYIVETGTSMACPHVSGVAANVKSAMPFLSPTGVKSAIMTTAFSTNNARGPITTDEGDLAGPYDMGAGLVHPAGAVSPGLVYETTTEEFLHFLCYRGYNTTTVRAMSRTASPSFCCPAGGANPDAISSLNYPSISVGLSRRVCRATRTVPRRLTNVAPAGQGTCWVYNVSVGVDDAEAVAVEVFPKVLRFSEIGETKEFKVRFESKQGCSTDDDAAAEKKVVTGWIKWSNPHFTVRSVFVVALY</sequence>
<evidence type="ECO:0000256" key="2">
    <source>
        <dbReference type="ARBA" id="ARBA00011073"/>
    </source>
</evidence>
<evidence type="ECO:0000259" key="11">
    <source>
        <dbReference type="Pfam" id="PF17766"/>
    </source>
</evidence>
<dbReference type="Gene3D" id="3.40.50.200">
    <property type="entry name" value="Peptidase S8/S53 domain"/>
    <property type="match status" value="1"/>
</dbReference>
<evidence type="ECO:0000256" key="9">
    <source>
        <dbReference type="SAM" id="MobiDB-lite"/>
    </source>
</evidence>
<dbReference type="InterPro" id="IPR023828">
    <property type="entry name" value="Peptidase_S8_Ser-AS"/>
</dbReference>
<gene>
    <name evidence="12" type="ORF">LITE_LOCUS38052</name>
</gene>
<name>A0AAV0PEU3_9ROSI</name>
<feature type="compositionally biased region" description="Basic and acidic residues" evidence="9">
    <location>
        <begin position="1"/>
        <end position="17"/>
    </location>
</feature>
<evidence type="ECO:0000256" key="3">
    <source>
        <dbReference type="ARBA" id="ARBA00022670"/>
    </source>
</evidence>
<evidence type="ECO:0000259" key="10">
    <source>
        <dbReference type="Pfam" id="PF00082"/>
    </source>
</evidence>
<feature type="active site" description="Charge relay system" evidence="7 8">
    <location>
        <position position="101"/>
    </location>
</feature>
<dbReference type="Proteomes" id="UP001154282">
    <property type="component" value="Unassembled WGS sequence"/>
</dbReference>
<dbReference type="GO" id="GO:0006508">
    <property type="term" value="P:proteolysis"/>
    <property type="evidence" value="ECO:0007669"/>
    <property type="project" value="UniProtKB-KW"/>
</dbReference>
<comment type="caution">
    <text evidence="12">The sequence shown here is derived from an EMBL/GenBank/DDBJ whole genome shotgun (WGS) entry which is preliminary data.</text>
</comment>
<keyword evidence="3 8" id="KW-0645">Protease</keyword>
<feature type="region of interest" description="Disordered" evidence="9">
    <location>
        <begin position="1"/>
        <end position="25"/>
    </location>
</feature>
<evidence type="ECO:0000313" key="13">
    <source>
        <dbReference type="Proteomes" id="UP001154282"/>
    </source>
</evidence>
<dbReference type="Pfam" id="PF00082">
    <property type="entry name" value="Peptidase_S8"/>
    <property type="match status" value="1"/>
</dbReference>
<comment type="similarity">
    <text evidence="2 8">Belongs to the peptidase S8 family.</text>
</comment>
<evidence type="ECO:0000256" key="1">
    <source>
        <dbReference type="ARBA" id="ARBA00004613"/>
    </source>
</evidence>
<accession>A0AAV0PEU3</accession>
<feature type="active site" description="Charge relay system" evidence="7 8">
    <location>
        <position position="418"/>
    </location>
</feature>
<dbReference type="GO" id="GO:0005576">
    <property type="term" value="C:extracellular region"/>
    <property type="evidence" value="ECO:0007669"/>
    <property type="project" value="UniProtKB-SubCell"/>
</dbReference>
<evidence type="ECO:0000256" key="4">
    <source>
        <dbReference type="ARBA" id="ARBA00022729"/>
    </source>
</evidence>
<feature type="domain" description="Subtilisin-like protease fibronectin type-III" evidence="11">
    <location>
        <begin position="538"/>
        <end position="650"/>
    </location>
</feature>
<dbReference type="InterPro" id="IPR000209">
    <property type="entry name" value="Peptidase_S8/S53_dom"/>
</dbReference>
<dbReference type="InterPro" id="IPR045051">
    <property type="entry name" value="SBT"/>
</dbReference>
<dbReference type="EMBL" id="CAMGYJ010000008">
    <property type="protein sequence ID" value="CAI0469097.1"/>
    <property type="molecule type" value="Genomic_DNA"/>
</dbReference>
<evidence type="ECO:0000256" key="5">
    <source>
        <dbReference type="ARBA" id="ARBA00022801"/>
    </source>
</evidence>
<comment type="subcellular location">
    <subcellularLocation>
        <location evidence="1">Secreted</location>
    </subcellularLocation>
</comment>
<dbReference type="GO" id="GO:0004252">
    <property type="term" value="F:serine-type endopeptidase activity"/>
    <property type="evidence" value="ECO:0007669"/>
    <property type="project" value="UniProtKB-UniRule"/>
</dbReference>
<dbReference type="Gene3D" id="3.50.30.30">
    <property type="match status" value="1"/>
</dbReference>
<dbReference type="SUPFAM" id="SSF52743">
    <property type="entry name" value="Subtilisin-like"/>
    <property type="match status" value="1"/>
</dbReference>
<proteinExistence type="inferred from homology"/>
<dbReference type="PANTHER" id="PTHR10795">
    <property type="entry name" value="PROPROTEIN CONVERTASE SUBTILISIN/KEXIN"/>
    <property type="match status" value="1"/>
</dbReference>
<reference evidence="12" key="1">
    <citation type="submission" date="2022-08" db="EMBL/GenBank/DDBJ databases">
        <authorList>
            <person name="Gutierrez-Valencia J."/>
        </authorList>
    </citation>
    <scope>NUCLEOTIDE SEQUENCE</scope>
</reference>
<dbReference type="AlphaFoldDB" id="A0AAV0PEU3"/>
<dbReference type="PRINTS" id="PR00723">
    <property type="entry name" value="SUBTILISIN"/>
</dbReference>
<dbReference type="PROSITE" id="PS51892">
    <property type="entry name" value="SUBTILASE"/>
    <property type="match status" value="1"/>
</dbReference>
<dbReference type="InterPro" id="IPR015500">
    <property type="entry name" value="Peptidase_S8_subtilisin-rel"/>
</dbReference>
<evidence type="ECO:0000256" key="7">
    <source>
        <dbReference type="PIRSR" id="PIRSR615500-1"/>
    </source>
</evidence>
<dbReference type="Gene3D" id="2.60.40.2310">
    <property type="match status" value="1"/>
</dbReference>
<keyword evidence="4" id="KW-0732">Signal</keyword>
<dbReference type="InterPro" id="IPR036852">
    <property type="entry name" value="Peptidase_S8/S53_dom_sf"/>
</dbReference>
<dbReference type="Pfam" id="PF17766">
    <property type="entry name" value="fn3_6"/>
    <property type="match status" value="1"/>
</dbReference>
<keyword evidence="13" id="KW-1185">Reference proteome</keyword>
<feature type="active site" description="Charge relay system" evidence="7 8">
    <location>
        <position position="41"/>
    </location>
</feature>
<dbReference type="PROSITE" id="PS00138">
    <property type="entry name" value="SUBTILASE_SER"/>
    <property type="match status" value="1"/>
</dbReference>
<keyword evidence="5 8" id="KW-0378">Hydrolase</keyword>
<keyword evidence="6 8" id="KW-0720">Serine protease</keyword>
<evidence type="ECO:0000256" key="8">
    <source>
        <dbReference type="PROSITE-ProRule" id="PRU01240"/>
    </source>
</evidence>
<evidence type="ECO:0000313" key="12">
    <source>
        <dbReference type="EMBL" id="CAI0469097.1"/>
    </source>
</evidence>
<feature type="domain" description="Peptidase S8/S53" evidence="10">
    <location>
        <begin position="33"/>
        <end position="459"/>
    </location>
</feature>
<dbReference type="CDD" id="cd02120">
    <property type="entry name" value="PA_subtilisin_like"/>
    <property type="match status" value="1"/>
</dbReference>
<dbReference type="InterPro" id="IPR041469">
    <property type="entry name" value="Subtilisin-like_FN3"/>
</dbReference>
<protein>
    <submittedName>
        <fullName evidence="12">Uncharacterized protein</fullName>
    </submittedName>
</protein>
<organism evidence="12 13">
    <name type="scientific">Linum tenue</name>
    <dbReference type="NCBI Taxonomy" id="586396"/>
    <lineage>
        <taxon>Eukaryota</taxon>
        <taxon>Viridiplantae</taxon>
        <taxon>Streptophyta</taxon>
        <taxon>Embryophyta</taxon>
        <taxon>Tracheophyta</taxon>
        <taxon>Spermatophyta</taxon>
        <taxon>Magnoliopsida</taxon>
        <taxon>eudicotyledons</taxon>
        <taxon>Gunneridae</taxon>
        <taxon>Pentapetalae</taxon>
        <taxon>rosids</taxon>
        <taxon>fabids</taxon>
        <taxon>Malpighiales</taxon>
        <taxon>Linaceae</taxon>
        <taxon>Linum</taxon>
    </lineage>
</organism>
<evidence type="ECO:0000256" key="6">
    <source>
        <dbReference type="ARBA" id="ARBA00022825"/>
    </source>
</evidence>